<dbReference type="EMBL" id="QYUK01000008">
    <property type="protein sequence ID" value="RJF94780.1"/>
    <property type="molecule type" value="Genomic_DNA"/>
</dbReference>
<dbReference type="Gene3D" id="1.20.1640.10">
    <property type="entry name" value="Multidrug efflux transporter AcrB transmembrane domain"/>
    <property type="match status" value="2"/>
</dbReference>
<evidence type="ECO:0000256" key="2">
    <source>
        <dbReference type="ARBA" id="ARBA00022475"/>
    </source>
</evidence>
<feature type="transmembrane region" description="Helical" evidence="6">
    <location>
        <begin position="261"/>
        <end position="282"/>
    </location>
</feature>
<organism evidence="8 9">
    <name type="scientific">Oleomonas cavernae</name>
    <dbReference type="NCBI Taxonomy" id="2320859"/>
    <lineage>
        <taxon>Bacteria</taxon>
        <taxon>Pseudomonadati</taxon>
        <taxon>Pseudomonadota</taxon>
        <taxon>Alphaproteobacteria</taxon>
        <taxon>Acetobacterales</taxon>
        <taxon>Acetobacteraceae</taxon>
        <taxon>Oleomonas</taxon>
    </lineage>
</organism>
<keyword evidence="3 6" id="KW-0812">Transmembrane</keyword>
<evidence type="ECO:0000256" key="6">
    <source>
        <dbReference type="SAM" id="Phobius"/>
    </source>
</evidence>
<keyword evidence="9" id="KW-1185">Reference proteome</keyword>
<feature type="transmembrane region" description="Helical" evidence="6">
    <location>
        <begin position="33"/>
        <end position="50"/>
    </location>
</feature>
<reference evidence="8 9" key="1">
    <citation type="submission" date="2018-09" db="EMBL/GenBank/DDBJ databases">
        <authorList>
            <person name="Zhu H."/>
        </authorList>
    </citation>
    <scope>NUCLEOTIDE SEQUENCE [LARGE SCALE GENOMIC DNA]</scope>
    <source>
        <strain evidence="8 9">K1W22B-8</strain>
    </source>
</reference>
<evidence type="ECO:0000256" key="5">
    <source>
        <dbReference type="ARBA" id="ARBA00023136"/>
    </source>
</evidence>
<feature type="transmembrane region" description="Helical" evidence="6">
    <location>
        <begin position="362"/>
        <end position="388"/>
    </location>
</feature>
<evidence type="ECO:0000313" key="8">
    <source>
        <dbReference type="EMBL" id="RJF94780.1"/>
    </source>
</evidence>
<dbReference type="InterPro" id="IPR004869">
    <property type="entry name" value="MMPL_dom"/>
</dbReference>
<feature type="transmembrane region" description="Helical" evidence="6">
    <location>
        <begin position="729"/>
        <end position="757"/>
    </location>
</feature>
<dbReference type="Proteomes" id="UP000284605">
    <property type="component" value="Unassembled WGS sequence"/>
</dbReference>
<dbReference type="PANTHER" id="PTHR33406">
    <property type="entry name" value="MEMBRANE PROTEIN MJ1562-RELATED"/>
    <property type="match status" value="1"/>
</dbReference>
<name>A0A418WU46_9PROT</name>
<evidence type="ECO:0000259" key="7">
    <source>
        <dbReference type="Pfam" id="PF03176"/>
    </source>
</evidence>
<keyword evidence="4 6" id="KW-1133">Transmembrane helix</keyword>
<feature type="domain" description="Membrane transport protein MMPL" evidence="7">
    <location>
        <begin position="144"/>
        <end position="371"/>
    </location>
</feature>
<dbReference type="AlphaFoldDB" id="A0A418WU46"/>
<comment type="caution">
    <text evidence="8">The sequence shown here is derived from an EMBL/GenBank/DDBJ whole genome shotgun (WGS) entry which is preliminary data.</text>
</comment>
<feature type="transmembrane region" description="Helical" evidence="6">
    <location>
        <begin position="328"/>
        <end position="356"/>
    </location>
</feature>
<keyword evidence="5 6" id="KW-0472">Membrane</keyword>
<dbReference type="Pfam" id="PF03176">
    <property type="entry name" value="MMPL"/>
    <property type="match status" value="2"/>
</dbReference>
<sequence length="828" mass="91611">MLQRAPAARCGRELSPVKITRHSIAQFVMQNRLLSVAVMIGITIFLGLGLRNVELRTIFSDLLPSDHPYVQTFKDHPNFGNPLTITLMVKRKTGTIYNIDTLQKVWNMTREADLAPAVDHDQVLSITTEKARYAEAVPDGIDTQPIMGDTVPTTQADIDEFRRRVDMAPNARAFLISDDETATIITVTFIERLLDYGATFEYMQGLVERNRDANHEVYMAGQPALTGWVYHYEHQMLFIFAATVCALILCLIVYMRNIIGVVVPLGASTIAALWGFGFVGWLNIPIEPLIMVVPLLHVARSFSHCVQFIERYCEILHHVKNKTKAAEIALSVMMVPGTLGIVTDAVGLCLIAVAPIPVMERLALFCGFWAFMLVPTNIFLTPLLLSYLPTPRNILKITGRDGDRGVHVMIRNLLRGLSTWTFGKRARFTTVAVLIVAAFSIWQTAHVKIGNPVEGSNLLWENSQFNTAVAQINDHFPGLNTLEIVLEAKNPINPNRVARQAETIATMARIEYFLEQQEKPPVATLAFADYLPEANRLFAGGNPKWSPLDPDDASVGAAVGALMVGTSPKAFLHVTDFEQQNSTVSLWYKDNKQETVDQAIAQAQAAVDFVGSDHPDFRIRLATGTIALQQSVNDAVEHYHWIILGLLNLAMFVSCAFAYRSIVAGLMLLVPVNLSNFFLTAVMVEMGIGLDINSLPITAIGIGVGIDYGIYLLSRICEEFQGHKEYDTAILASVATTGKAIFFTATIMLLGILPWYFLSELKFLADMGLLLVMVMLINMVIALIVVPLLVWLVKPQFMTRDDLLVGEGVDLSAYTVDEKELSTLAAAQ</sequence>
<dbReference type="PANTHER" id="PTHR33406:SF10">
    <property type="entry name" value="SSD DOMAIN-CONTAINING PROTEIN"/>
    <property type="match status" value="1"/>
</dbReference>
<gene>
    <name evidence="8" type="ORF">D3874_02900</name>
</gene>
<proteinExistence type="predicted"/>
<dbReference type="OrthoDB" id="7613898at2"/>
<dbReference type="GO" id="GO:0005886">
    <property type="term" value="C:plasma membrane"/>
    <property type="evidence" value="ECO:0007669"/>
    <property type="project" value="UniProtKB-SubCell"/>
</dbReference>
<evidence type="ECO:0000256" key="4">
    <source>
        <dbReference type="ARBA" id="ARBA00022989"/>
    </source>
</evidence>
<accession>A0A418WU46</accession>
<feature type="domain" description="Membrane transport protein MMPL" evidence="7">
    <location>
        <begin position="586"/>
        <end position="792"/>
    </location>
</feature>
<comment type="subcellular location">
    <subcellularLocation>
        <location evidence="1">Cell membrane</location>
        <topology evidence="1">Multi-pass membrane protein</topology>
    </subcellularLocation>
</comment>
<keyword evidence="2" id="KW-1003">Cell membrane</keyword>
<evidence type="ECO:0000256" key="3">
    <source>
        <dbReference type="ARBA" id="ARBA00022692"/>
    </source>
</evidence>
<evidence type="ECO:0000313" key="9">
    <source>
        <dbReference type="Proteomes" id="UP000284605"/>
    </source>
</evidence>
<feature type="transmembrane region" description="Helical" evidence="6">
    <location>
        <begin position="666"/>
        <end position="688"/>
    </location>
</feature>
<feature type="transmembrane region" description="Helical" evidence="6">
    <location>
        <begin position="639"/>
        <end position="659"/>
    </location>
</feature>
<dbReference type="InterPro" id="IPR050545">
    <property type="entry name" value="Mycobact_MmpL"/>
</dbReference>
<feature type="transmembrane region" description="Helical" evidence="6">
    <location>
        <begin position="236"/>
        <end position="255"/>
    </location>
</feature>
<feature type="transmembrane region" description="Helical" evidence="6">
    <location>
        <begin position="694"/>
        <end position="717"/>
    </location>
</feature>
<evidence type="ECO:0000256" key="1">
    <source>
        <dbReference type="ARBA" id="ARBA00004651"/>
    </source>
</evidence>
<protein>
    <submittedName>
        <fullName evidence="8">RND transporter</fullName>
    </submittedName>
</protein>
<feature type="transmembrane region" description="Helical" evidence="6">
    <location>
        <begin position="769"/>
        <end position="793"/>
    </location>
</feature>
<dbReference type="SUPFAM" id="SSF82866">
    <property type="entry name" value="Multidrug efflux transporter AcrB transmembrane domain"/>
    <property type="match status" value="2"/>
</dbReference>